<dbReference type="InterPro" id="IPR012816">
    <property type="entry name" value="NADAR"/>
</dbReference>
<name>A0A4Z1EA69_9HELO</name>
<organism evidence="3 4">
    <name type="scientific">Botrytis tulipae</name>
    <dbReference type="NCBI Taxonomy" id="87230"/>
    <lineage>
        <taxon>Eukaryota</taxon>
        <taxon>Fungi</taxon>
        <taxon>Dikarya</taxon>
        <taxon>Ascomycota</taxon>
        <taxon>Pezizomycotina</taxon>
        <taxon>Leotiomycetes</taxon>
        <taxon>Helotiales</taxon>
        <taxon>Sclerotiniaceae</taxon>
        <taxon>Botrytis</taxon>
    </lineage>
</organism>
<evidence type="ECO:0000313" key="3">
    <source>
        <dbReference type="EMBL" id="TGO09066.1"/>
    </source>
</evidence>
<evidence type="ECO:0000313" key="4">
    <source>
        <dbReference type="Proteomes" id="UP000297777"/>
    </source>
</evidence>
<dbReference type="InterPro" id="IPR037238">
    <property type="entry name" value="YbiA-like_sf"/>
</dbReference>
<dbReference type="OrthoDB" id="206452at2759"/>
<feature type="compositionally biased region" description="Polar residues" evidence="1">
    <location>
        <begin position="170"/>
        <end position="189"/>
    </location>
</feature>
<accession>A0A4Z1EA69</accession>
<feature type="compositionally biased region" description="Gly residues" evidence="1">
    <location>
        <begin position="309"/>
        <end position="321"/>
    </location>
</feature>
<dbReference type="SUPFAM" id="SSF143990">
    <property type="entry name" value="YbiA-like"/>
    <property type="match status" value="1"/>
</dbReference>
<dbReference type="Proteomes" id="UP000297777">
    <property type="component" value="Unassembled WGS sequence"/>
</dbReference>
<feature type="compositionally biased region" description="Low complexity" evidence="1">
    <location>
        <begin position="229"/>
        <end position="242"/>
    </location>
</feature>
<proteinExistence type="predicted"/>
<feature type="region of interest" description="Disordered" evidence="1">
    <location>
        <begin position="206"/>
        <end position="261"/>
    </location>
</feature>
<feature type="region of interest" description="Disordered" evidence="1">
    <location>
        <begin position="278"/>
        <end position="345"/>
    </location>
</feature>
<reference evidence="3 4" key="1">
    <citation type="submission" date="2017-12" db="EMBL/GenBank/DDBJ databases">
        <title>Comparative genomics of Botrytis spp.</title>
        <authorList>
            <person name="Valero-Jimenez C.A."/>
            <person name="Tapia P."/>
            <person name="Veloso J."/>
            <person name="Silva-Moreno E."/>
            <person name="Staats M."/>
            <person name="Valdes J.H."/>
            <person name="Van Kan J.A.L."/>
        </authorList>
    </citation>
    <scope>NUCLEOTIDE SEQUENCE [LARGE SCALE GENOMIC DNA]</scope>
    <source>
        <strain evidence="3 4">Bt9001</strain>
    </source>
</reference>
<dbReference type="CDD" id="cd15457">
    <property type="entry name" value="NADAR"/>
    <property type="match status" value="1"/>
</dbReference>
<evidence type="ECO:0000256" key="1">
    <source>
        <dbReference type="SAM" id="MobiDB-lite"/>
    </source>
</evidence>
<keyword evidence="4" id="KW-1185">Reference proteome</keyword>
<dbReference type="NCBIfam" id="TIGR02464">
    <property type="entry name" value="ribofla_fusion"/>
    <property type="match status" value="1"/>
</dbReference>
<evidence type="ECO:0000259" key="2">
    <source>
        <dbReference type="Pfam" id="PF08719"/>
    </source>
</evidence>
<dbReference type="Gene3D" id="1.10.357.40">
    <property type="entry name" value="YbiA-like"/>
    <property type="match status" value="1"/>
</dbReference>
<sequence length="388" mass="42146">MTSSDAEMTEFNQIAVQTCGAFWLGDSKACVKIENAKTASDAKKIGESLEIPDDEEWENVMQRVMMTVLLAKFSPASNLRNELLSTGDRLLVYSGEKDLVWASGLTTKQNKGAKVTAWPGKNWLGEILMQVRDALRNSDGLDLSLHIGTDFGRKDAAEGLHIVRRKPTTGMPNRNVSARKSPAGDTTQGLPLAGKAIMPSPSALIHPTQIEPFTPTAPRPHKRTKMSKESNSTPTPTKSSKNAKQPKKPSSPTNTARGPVLNDVQTSAVFAPYSQKSPRSYAVIPGEDDKEGTDEDVGDDDADDYCPNGSGGSCNGDGHNGFGSEENEEMTGTVQMNDDTRMGNMRFPNGRLVYRNSTPPLTSVKDKVVLKRKRSHFDEGDVSFEDVA</sequence>
<dbReference type="Pfam" id="PF08719">
    <property type="entry name" value="NADAR"/>
    <property type="match status" value="1"/>
</dbReference>
<feature type="compositionally biased region" description="Acidic residues" evidence="1">
    <location>
        <begin position="286"/>
        <end position="304"/>
    </location>
</feature>
<dbReference type="AlphaFoldDB" id="A0A4Z1EA69"/>
<comment type="caution">
    <text evidence="3">The sequence shown here is derived from an EMBL/GenBank/DDBJ whole genome shotgun (WGS) entry which is preliminary data.</text>
</comment>
<feature type="region of interest" description="Disordered" evidence="1">
    <location>
        <begin position="165"/>
        <end position="190"/>
    </location>
</feature>
<dbReference type="EMBL" id="PQXH01000181">
    <property type="protein sequence ID" value="TGO09066.1"/>
    <property type="molecule type" value="Genomic_DNA"/>
</dbReference>
<feature type="domain" description="NADAR" evidence="2">
    <location>
        <begin position="17"/>
        <end position="136"/>
    </location>
</feature>
<gene>
    <name evidence="3" type="ORF">BTUL_0181g00270</name>
</gene>
<protein>
    <recommendedName>
        <fullName evidence="2">NADAR domain-containing protein</fullName>
    </recommendedName>
</protein>